<dbReference type="GO" id="GO:0009252">
    <property type="term" value="P:peptidoglycan biosynthetic process"/>
    <property type="evidence" value="ECO:0007669"/>
    <property type="project" value="UniProtKB-UniRule"/>
</dbReference>
<feature type="binding site" evidence="8">
    <location>
        <begin position="414"/>
        <end position="417"/>
    </location>
    <ligand>
        <name>meso-2,6-diaminopimelate</name>
        <dbReference type="ChEBI" id="CHEBI:57791"/>
    </ligand>
</feature>
<comment type="pathway">
    <text evidence="1 8 9">Cell wall biogenesis; peptidoglycan biosynthesis.</text>
</comment>
<evidence type="ECO:0000256" key="5">
    <source>
        <dbReference type="ARBA" id="ARBA00022984"/>
    </source>
</evidence>
<evidence type="ECO:0000259" key="10">
    <source>
        <dbReference type="Pfam" id="PF01225"/>
    </source>
</evidence>
<feature type="short sequence motif" description="Meso-diaminopimelate recognition motif" evidence="8">
    <location>
        <begin position="414"/>
        <end position="417"/>
    </location>
</feature>
<reference evidence="13" key="2">
    <citation type="submission" date="2011-10" db="EMBL/GenBank/DDBJ databases">
        <title>The Genome Sequence of Granulicatella elegans ATCC 700633.</title>
        <authorList>
            <consortium name="The Broad Institute Genome Sequencing Platform"/>
            <consortium name="The Broad Institute Genome Sequencing Center for Infectious Disease"/>
            <person name="Earl A."/>
            <person name="Ward D."/>
            <person name="Feldgarden M."/>
            <person name="Gevers D."/>
            <person name="Sibley C.D."/>
            <person name="Field T.R."/>
            <person name="Grinwis M."/>
            <person name="Eshaghurshan C.S."/>
            <person name="Surette M.G."/>
            <person name="Young S.K."/>
            <person name="Zeng Q."/>
            <person name="Gargeya S."/>
            <person name="Fitzgerald M."/>
            <person name="Haas B."/>
            <person name="Abouelleil A."/>
            <person name="Alvarado L."/>
            <person name="Arachchi H.M."/>
            <person name="Berlin A."/>
            <person name="Brown A."/>
            <person name="Chapman S.B."/>
            <person name="Chen Z."/>
            <person name="Dunbar C."/>
            <person name="Freedman E."/>
            <person name="Gearin G."/>
            <person name="Goldberg J."/>
            <person name="Griggs A."/>
            <person name="Gujja S."/>
            <person name="Heiman D."/>
            <person name="Howarth C."/>
            <person name="Larson L."/>
            <person name="Lui A."/>
            <person name="MacDonald P.J.P."/>
            <person name="Montmayeur A."/>
            <person name="Murphy C."/>
            <person name="Neiman D."/>
            <person name="Pearson M."/>
            <person name="Priest M."/>
            <person name="Roberts A."/>
            <person name="Saif S."/>
            <person name="Shea T."/>
            <person name="Shenoy N."/>
            <person name="Sisk P."/>
            <person name="Stolte C."/>
            <person name="Sykes S."/>
            <person name="Wortman J."/>
            <person name="Nusbaum C."/>
            <person name="Birren B."/>
        </authorList>
    </citation>
    <scope>NUCLEOTIDE SEQUENCE [LARGE SCALE GENOMIC DNA]</scope>
    <source>
        <strain evidence="13">ATCC 700633</strain>
    </source>
</reference>
<sequence>MLATELAQLIYLKKIEGNLSGVTIDFLAQDSRKVRPNTLFFCIDGVTVDGHRFAAAAKEKGAVAFVASKSIKNQVGDTPVIYVKDVTRVMALLANHFYGYPTQSLQMIGVTGTNGKTTVTHMIDALLEKPNKPTALIGTIYRKIGPKIIQTHNTTPEILTLHETFQELKEIGGETCLMEVSSHALQLGRVWGLDYDCVVFTNLTHEHLDLHKTMEQYAHAKSLLFSQLGNYVGENSKPKVAVLNADDEQFQMFEYSTPVQVISYGINEEADFKAENIRTENGHTIFELVIQNDERYLVDMPLLGIFNVYNMLSAIAVAYVYGISIEEILKKVKAFQGVAGRMQSVDKGQDFQVIVDFAHTPDGLENVLDSLAQIPHGKIITVVGHSGGNRDSSMRPELGRIALTKSDHVVFTADNPRTEPLVNIYEGLLSAVNKKSVSYECIDKREEAIEKALQLASAGDIVLLAGKGVEAYQIIGEVEYPYNEIEVVESLLGNR</sequence>
<dbReference type="GO" id="GO:0008360">
    <property type="term" value="P:regulation of cell shape"/>
    <property type="evidence" value="ECO:0007669"/>
    <property type="project" value="UniProtKB-KW"/>
</dbReference>
<comment type="function">
    <text evidence="8">Catalyzes the addition of meso-diaminopimelic acid to the nucleotide precursor UDP-N-acetylmuramoyl-L-alanyl-D-glutamate (UMAG) in the biosynthesis of bacterial cell-wall peptidoglycan.</text>
</comment>
<dbReference type="Gene3D" id="3.40.1390.10">
    <property type="entry name" value="MurE/MurF, N-terminal domain"/>
    <property type="match status" value="1"/>
</dbReference>
<keyword evidence="6 8" id="KW-0131">Cell cycle</keyword>
<evidence type="ECO:0000313" key="13">
    <source>
        <dbReference type="EMBL" id="EEW93875.1"/>
    </source>
</evidence>
<dbReference type="InterPro" id="IPR004101">
    <property type="entry name" value="Mur_ligase_C"/>
</dbReference>
<keyword evidence="4 8" id="KW-0133">Cell shape</keyword>
<evidence type="ECO:0000256" key="8">
    <source>
        <dbReference type="HAMAP-Rule" id="MF_00208"/>
    </source>
</evidence>
<dbReference type="Pfam" id="PF01225">
    <property type="entry name" value="Mur_ligase"/>
    <property type="match status" value="1"/>
</dbReference>
<evidence type="ECO:0000256" key="6">
    <source>
        <dbReference type="ARBA" id="ARBA00023306"/>
    </source>
</evidence>
<dbReference type="Proteomes" id="UP000002939">
    <property type="component" value="Unassembled WGS sequence"/>
</dbReference>
<evidence type="ECO:0000256" key="4">
    <source>
        <dbReference type="ARBA" id="ARBA00022960"/>
    </source>
</evidence>
<protein>
    <recommendedName>
        <fullName evidence="8">UDP-N-acetylmuramoyl-L-alanyl-D-glutamate--2,6-diaminopimelate ligase</fullName>
        <ecNumber evidence="8">6.3.2.13</ecNumber>
    </recommendedName>
    <alternativeName>
        <fullName evidence="8">Meso-A2pm-adding enzyme</fullName>
    </alternativeName>
    <alternativeName>
        <fullName evidence="8">Meso-diaminopimelate-adding enzyme</fullName>
    </alternativeName>
    <alternativeName>
        <fullName evidence="8">UDP-MurNAc-L-Ala-D-Glu:meso-diaminopimelate ligase</fullName>
    </alternativeName>
    <alternativeName>
        <fullName evidence="8">UDP-MurNAc-tripeptide synthetase</fullName>
    </alternativeName>
    <alternativeName>
        <fullName evidence="8">UDP-N-acetylmuramyl-tripeptide synthetase</fullName>
    </alternativeName>
</protein>
<feature type="modified residue" description="N6-carboxylysine" evidence="8">
    <location>
        <position position="221"/>
    </location>
</feature>
<dbReference type="InterPro" id="IPR013221">
    <property type="entry name" value="Mur_ligase_cen"/>
</dbReference>
<feature type="binding site" evidence="8">
    <location>
        <position position="31"/>
    </location>
    <ligand>
        <name>UDP-N-acetyl-alpha-D-muramoyl-L-alanyl-D-glutamate</name>
        <dbReference type="ChEBI" id="CHEBI:83900"/>
    </ligand>
</feature>
<keyword evidence="8" id="KW-0067">ATP-binding</keyword>
<evidence type="ECO:0000256" key="3">
    <source>
        <dbReference type="ARBA" id="ARBA00022618"/>
    </source>
</evidence>
<dbReference type="GO" id="GO:0005524">
    <property type="term" value="F:ATP binding"/>
    <property type="evidence" value="ECO:0007669"/>
    <property type="project" value="UniProtKB-UniRule"/>
</dbReference>
<dbReference type="PANTHER" id="PTHR23135:SF4">
    <property type="entry name" value="UDP-N-ACETYLMURAMOYL-L-ALANYL-D-GLUTAMATE--2,6-DIAMINOPIMELATE LIGASE MURE HOMOLOG, CHLOROPLASTIC"/>
    <property type="match status" value="1"/>
</dbReference>
<dbReference type="Gene3D" id="3.40.1190.10">
    <property type="entry name" value="Mur-like, catalytic domain"/>
    <property type="match status" value="1"/>
</dbReference>
<dbReference type="GO" id="GO:0071555">
    <property type="term" value="P:cell wall organization"/>
    <property type="evidence" value="ECO:0007669"/>
    <property type="project" value="UniProtKB-KW"/>
</dbReference>
<dbReference type="NCBIfam" id="NF001126">
    <property type="entry name" value="PRK00139.1-4"/>
    <property type="match status" value="1"/>
</dbReference>
<feature type="domain" description="Mur ligase N-terminal catalytic" evidence="10">
    <location>
        <begin position="24"/>
        <end position="98"/>
    </location>
</feature>
<evidence type="ECO:0000259" key="11">
    <source>
        <dbReference type="Pfam" id="PF02875"/>
    </source>
</evidence>
<comment type="catalytic activity">
    <reaction evidence="8">
        <text>UDP-N-acetyl-alpha-D-muramoyl-L-alanyl-D-glutamate + meso-2,6-diaminopimelate + ATP = UDP-N-acetyl-alpha-D-muramoyl-L-alanyl-gamma-D-glutamyl-meso-2,6-diaminopimelate + ADP + phosphate + H(+)</text>
        <dbReference type="Rhea" id="RHEA:23676"/>
        <dbReference type="ChEBI" id="CHEBI:15378"/>
        <dbReference type="ChEBI" id="CHEBI:30616"/>
        <dbReference type="ChEBI" id="CHEBI:43474"/>
        <dbReference type="ChEBI" id="CHEBI:57791"/>
        <dbReference type="ChEBI" id="CHEBI:83900"/>
        <dbReference type="ChEBI" id="CHEBI:83905"/>
        <dbReference type="ChEBI" id="CHEBI:456216"/>
        <dbReference type="EC" id="6.3.2.13"/>
    </reaction>
</comment>
<comment type="cofactor">
    <cofactor evidence="8">
        <name>Mg(2+)</name>
        <dbReference type="ChEBI" id="CHEBI:18420"/>
    </cofactor>
</comment>
<dbReference type="GO" id="GO:0000287">
    <property type="term" value="F:magnesium ion binding"/>
    <property type="evidence" value="ECO:0007669"/>
    <property type="project" value="UniProtKB-UniRule"/>
</dbReference>
<dbReference type="Pfam" id="PF08245">
    <property type="entry name" value="Mur_ligase_M"/>
    <property type="match status" value="1"/>
</dbReference>
<feature type="binding site" evidence="8">
    <location>
        <position position="470"/>
    </location>
    <ligand>
        <name>meso-2,6-diaminopimelate</name>
        <dbReference type="ChEBI" id="CHEBI:57791"/>
    </ligand>
</feature>
<dbReference type="OrthoDB" id="9800958at2"/>
<feature type="binding site" evidence="8">
    <location>
        <position position="181"/>
    </location>
    <ligand>
        <name>UDP-N-acetyl-alpha-D-muramoyl-L-alanyl-D-glutamate</name>
        <dbReference type="ChEBI" id="CHEBI:83900"/>
    </ligand>
</feature>
<keyword evidence="8" id="KW-0963">Cytoplasm</keyword>
<feature type="binding site" evidence="8">
    <location>
        <position position="390"/>
    </location>
    <ligand>
        <name>meso-2,6-diaminopimelate</name>
        <dbReference type="ChEBI" id="CHEBI:57791"/>
    </ligand>
</feature>
<dbReference type="SUPFAM" id="SSF63418">
    <property type="entry name" value="MurE/MurF N-terminal domain"/>
    <property type="match status" value="1"/>
</dbReference>
<feature type="binding site" evidence="8">
    <location>
        <begin position="112"/>
        <end position="118"/>
    </location>
    <ligand>
        <name>ATP</name>
        <dbReference type="ChEBI" id="CHEBI:30616"/>
    </ligand>
</feature>
<dbReference type="UniPathway" id="UPA00219"/>
<dbReference type="HAMAP" id="MF_00208">
    <property type="entry name" value="MurE"/>
    <property type="match status" value="1"/>
</dbReference>
<dbReference type="eggNOG" id="COG0769">
    <property type="taxonomic scope" value="Bacteria"/>
</dbReference>
<evidence type="ECO:0000256" key="2">
    <source>
        <dbReference type="ARBA" id="ARBA00005898"/>
    </source>
</evidence>
<dbReference type="InterPro" id="IPR036615">
    <property type="entry name" value="Mur_ligase_C_dom_sf"/>
</dbReference>
<dbReference type="HOGENOM" id="CLU_022291_4_1_9"/>
<proteinExistence type="inferred from homology"/>
<feature type="binding site" evidence="8">
    <location>
        <position position="189"/>
    </location>
    <ligand>
        <name>UDP-N-acetyl-alpha-D-muramoyl-L-alanyl-D-glutamate</name>
        <dbReference type="ChEBI" id="CHEBI:83900"/>
    </ligand>
</feature>
<dbReference type="Pfam" id="PF02875">
    <property type="entry name" value="Mur_ligase_C"/>
    <property type="match status" value="1"/>
</dbReference>
<dbReference type="EC" id="6.3.2.13" evidence="8"/>
<dbReference type="GO" id="GO:0005737">
    <property type="term" value="C:cytoplasm"/>
    <property type="evidence" value="ECO:0007669"/>
    <property type="project" value="UniProtKB-SubCell"/>
</dbReference>
<feature type="binding site" evidence="8">
    <location>
        <position position="153"/>
    </location>
    <ligand>
        <name>UDP-N-acetyl-alpha-D-muramoyl-L-alanyl-D-glutamate</name>
        <dbReference type="ChEBI" id="CHEBI:83900"/>
    </ligand>
</feature>
<evidence type="ECO:0000259" key="12">
    <source>
        <dbReference type="Pfam" id="PF08245"/>
    </source>
</evidence>
<evidence type="ECO:0000313" key="14">
    <source>
        <dbReference type="Proteomes" id="UP000002939"/>
    </source>
</evidence>
<evidence type="ECO:0000256" key="1">
    <source>
        <dbReference type="ARBA" id="ARBA00004752"/>
    </source>
</evidence>
<keyword evidence="3 8" id="KW-0132">Cell division</keyword>
<dbReference type="InterPro" id="IPR035911">
    <property type="entry name" value="MurE/MurF_N"/>
</dbReference>
<feature type="binding site" evidence="8">
    <location>
        <begin position="154"/>
        <end position="155"/>
    </location>
    <ligand>
        <name>UDP-N-acetyl-alpha-D-muramoyl-L-alanyl-D-glutamate</name>
        <dbReference type="ChEBI" id="CHEBI:83900"/>
    </ligand>
</feature>
<dbReference type="SUPFAM" id="SSF53244">
    <property type="entry name" value="MurD-like peptide ligases, peptide-binding domain"/>
    <property type="match status" value="1"/>
</dbReference>
<comment type="caution">
    <text evidence="8">Lacks conserved residue(s) required for the propagation of feature annotation.</text>
</comment>
<dbReference type="RefSeq" id="WP_006703030.1">
    <property type="nucleotide sequence ID" value="NZ_KI391971.1"/>
</dbReference>
<dbReference type="InterPro" id="IPR036565">
    <property type="entry name" value="Mur-like_cat_sf"/>
</dbReference>
<keyword evidence="7 8" id="KW-0961">Cell wall biogenesis/degradation</keyword>
<dbReference type="Gene3D" id="3.90.190.20">
    <property type="entry name" value="Mur ligase, C-terminal domain"/>
    <property type="match status" value="1"/>
</dbReference>
<keyword evidence="8" id="KW-0547">Nucleotide-binding</keyword>
<keyword evidence="8" id="KW-0436">Ligase</keyword>
<dbReference type="PANTHER" id="PTHR23135">
    <property type="entry name" value="MUR LIGASE FAMILY MEMBER"/>
    <property type="match status" value="1"/>
</dbReference>
<dbReference type="GO" id="GO:0051301">
    <property type="term" value="P:cell division"/>
    <property type="evidence" value="ECO:0007669"/>
    <property type="project" value="UniProtKB-KW"/>
</dbReference>
<feature type="domain" description="Mur ligase central" evidence="12">
    <location>
        <begin position="110"/>
        <end position="318"/>
    </location>
</feature>
<dbReference type="EMBL" id="ACRF02000011">
    <property type="protein sequence ID" value="EEW93875.1"/>
    <property type="molecule type" value="Genomic_DNA"/>
</dbReference>
<keyword evidence="5 8" id="KW-0573">Peptidoglycan synthesis</keyword>
<dbReference type="AlphaFoldDB" id="D0BLC2"/>
<comment type="similarity">
    <text evidence="2 8">Belongs to the MurCDEF family. MurE subfamily.</text>
</comment>
<dbReference type="STRING" id="626369.HMPREF0446_00757"/>
<organism evidence="13 14">
    <name type="scientific">Granulicatella elegans ATCC 700633</name>
    <dbReference type="NCBI Taxonomy" id="626369"/>
    <lineage>
        <taxon>Bacteria</taxon>
        <taxon>Bacillati</taxon>
        <taxon>Bacillota</taxon>
        <taxon>Bacilli</taxon>
        <taxon>Lactobacillales</taxon>
        <taxon>Carnobacteriaceae</taxon>
        <taxon>Granulicatella</taxon>
    </lineage>
</organism>
<dbReference type="InterPro" id="IPR005761">
    <property type="entry name" value="UDP-N-AcMur-Glu-dNH2Pim_ligase"/>
</dbReference>
<dbReference type="NCBIfam" id="TIGR01085">
    <property type="entry name" value="murE"/>
    <property type="match status" value="1"/>
</dbReference>
<feature type="binding site" evidence="8">
    <location>
        <position position="466"/>
    </location>
    <ligand>
        <name>meso-2,6-diaminopimelate</name>
        <dbReference type="ChEBI" id="CHEBI:57791"/>
    </ligand>
</feature>
<comment type="PTM">
    <text evidence="8">Carboxylation is probably crucial for Mg(2+) binding and, consequently, for the gamma-phosphate positioning of ATP.</text>
</comment>
<feature type="domain" description="Mur ligase C-terminal" evidence="11">
    <location>
        <begin position="340"/>
        <end position="468"/>
    </location>
</feature>
<evidence type="ECO:0000256" key="9">
    <source>
        <dbReference type="RuleBase" id="RU004135"/>
    </source>
</evidence>
<dbReference type="InterPro" id="IPR000713">
    <property type="entry name" value="Mur_ligase_N"/>
</dbReference>
<accession>D0BLC2</accession>
<gene>
    <name evidence="8" type="primary">murE</name>
    <name evidence="13" type="ORF">HMPREF0446_00757</name>
</gene>
<dbReference type="SUPFAM" id="SSF53623">
    <property type="entry name" value="MurD-like peptide ligases, catalytic domain"/>
    <property type="match status" value="1"/>
</dbReference>
<reference evidence="13" key="1">
    <citation type="submission" date="2009-09" db="EMBL/GenBank/DDBJ databases">
        <authorList>
            <consortium name="The Broad Institute Genome Sequencing Platform"/>
            <person name="Ward D."/>
            <person name="Feldgarden M."/>
            <person name="Earl A."/>
            <person name="Young S.K."/>
            <person name="Zeng Q."/>
            <person name="Koehrsen M."/>
            <person name="Alvarado L."/>
            <person name="Berlin A."/>
            <person name="Bochicchio J."/>
            <person name="Borenstein D."/>
            <person name="Chapman S.B."/>
            <person name="Chen Z."/>
            <person name="Engels R."/>
            <person name="Freedman E."/>
            <person name="Gellesch M."/>
            <person name="Goldberg J."/>
            <person name="Griggs A."/>
            <person name="Gujja S."/>
            <person name="Heilman E."/>
            <person name="Heiman D."/>
            <person name="Hepburn T."/>
            <person name="Howarth C."/>
            <person name="Jen D."/>
            <person name="Larson L."/>
            <person name="Lewis B."/>
            <person name="Mehta T."/>
            <person name="Park D."/>
            <person name="Pearson M."/>
            <person name="Roberts A."/>
            <person name="Saif S."/>
            <person name="Shea T."/>
            <person name="Shenoy N."/>
            <person name="Sisk P."/>
            <person name="Stolte C."/>
            <person name="Sykes S."/>
            <person name="Thomson T."/>
            <person name="Walk T."/>
            <person name="White J."/>
            <person name="Yandava C."/>
            <person name="Sibley C.D."/>
            <person name="Field T.R."/>
            <person name="Grinwis M."/>
            <person name="Eshaghurshan C.S."/>
            <person name="Surette M.G."/>
            <person name="Haas B."/>
            <person name="Nusbaum C."/>
            <person name="Birren B."/>
        </authorList>
    </citation>
    <scope>NUCLEOTIDE SEQUENCE [LARGE SCALE GENOMIC DNA]</scope>
    <source>
        <strain evidence="13">ATCC 700633</strain>
    </source>
</reference>
<dbReference type="GO" id="GO:0008765">
    <property type="term" value="F:UDP-N-acetylmuramoylalanyl-D-glutamate-2,6-diaminopimelate ligase activity"/>
    <property type="evidence" value="ECO:0007669"/>
    <property type="project" value="UniProtKB-UniRule"/>
</dbReference>
<comment type="subcellular location">
    <subcellularLocation>
        <location evidence="8 9">Cytoplasm</location>
    </subcellularLocation>
</comment>
<name>D0BLC2_9LACT</name>
<evidence type="ECO:0000256" key="7">
    <source>
        <dbReference type="ARBA" id="ARBA00023316"/>
    </source>
</evidence>
<keyword evidence="8" id="KW-0460">Magnesium</keyword>
<keyword evidence="14" id="KW-1185">Reference proteome</keyword>
<comment type="caution">
    <text evidence="13">The sequence shown here is derived from an EMBL/GenBank/DDBJ whole genome shotgun (WGS) entry which is preliminary data.</text>
</comment>